<evidence type="ECO:0000256" key="1">
    <source>
        <dbReference type="SAM" id="MobiDB-lite"/>
    </source>
</evidence>
<reference evidence="2" key="1">
    <citation type="submission" date="2018-05" db="EMBL/GenBank/DDBJ databases">
        <authorList>
            <person name="Lanie J.A."/>
            <person name="Ng W.-L."/>
            <person name="Kazmierczak K.M."/>
            <person name="Andrzejewski T.M."/>
            <person name="Davidsen T.M."/>
            <person name="Wayne K.J."/>
            <person name="Tettelin H."/>
            <person name="Glass J.I."/>
            <person name="Rusch D."/>
            <person name="Podicherti R."/>
            <person name="Tsui H.-C.T."/>
            <person name="Winkler M.E."/>
        </authorList>
    </citation>
    <scope>NUCLEOTIDE SEQUENCE</scope>
</reference>
<organism evidence="2">
    <name type="scientific">marine metagenome</name>
    <dbReference type="NCBI Taxonomy" id="408172"/>
    <lineage>
        <taxon>unclassified sequences</taxon>
        <taxon>metagenomes</taxon>
        <taxon>ecological metagenomes</taxon>
    </lineage>
</organism>
<dbReference type="EMBL" id="UINC01007476">
    <property type="protein sequence ID" value="SVA33544.1"/>
    <property type="molecule type" value="Genomic_DNA"/>
</dbReference>
<protein>
    <submittedName>
        <fullName evidence="2">Uncharacterized protein</fullName>
    </submittedName>
</protein>
<gene>
    <name evidence="2" type="ORF">METZ01_LOCUS86398</name>
</gene>
<name>A0A381V007_9ZZZZ</name>
<feature type="region of interest" description="Disordered" evidence="1">
    <location>
        <begin position="1"/>
        <end position="23"/>
    </location>
</feature>
<proteinExistence type="predicted"/>
<evidence type="ECO:0000313" key="2">
    <source>
        <dbReference type="EMBL" id="SVA33544.1"/>
    </source>
</evidence>
<sequence length="23" mass="2374">MVTVRMTSSPSVDELLGRVAAPG</sequence>
<accession>A0A381V007</accession>
<dbReference type="AlphaFoldDB" id="A0A381V007"/>
<feature type="compositionally biased region" description="Polar residues" evidence="1">
    <location>
        <begin position="1"/>
        <end position="11"/>
    </location>
</feature>